<sequence length="53" mass="5621">MEGGLHGGTARGSYPARPDAETQAAVAASSPILPLTLKRKVSVRKEERGEDCR</sequence>
<comment type="caution">
    <text evidence="2">The sequence shown here is derived from an EMBL/GenBank/DDBJ whole genome shotgun (WGS) entry which is preliminary data.</text>
</comment>
<name>A0A8T1DSZ6_9STRA</name>
<dbReference type="Proteomes" id="UP000736787">
    <property type="component" value="Unassembled WGS sequence"/>
</dbReference>
<accession>A0A8T1DSZ6</accession>
<reference evidence="2" key="1">
    <citation type="submission" date="2018-10" db="EMBL/GenBank/DDBJ databases">
        <title>Effector identification in a new, highly contiguous assembly of the strawberry crown rot pathogen Phytophthora cactorum.</title>
        <authorList>
            <person name="Armitage A.D."/>
            <person name="Nellist C.F."/>
            <person name="Bates H."/>
            <person name="Vickerstaff R.J."/>
            <person name="Harrison R.J."/>
        </authorList>
    </citation>
    <scope>NUCLEOTIDE SEQUENCE</scope>
    <source>
        <strain evidence="2">4040</strain>
    </source>
</reference>
<protein>
    <submittedName>
        <fullName evidence="2">Uncharacterized protein</fullName>
    </submittedName>
</protein>
<feature type="compositionally biased region" description="Gly residues" evidence="1">
    <location>
        <begin position="1"/>
        <end position="10"/>
    </location>
</feature>
<gene>
    <name evidence="2" type="ORF">PC117_g9664</name>
</gene>
<evidence type="ECO:0000256" key="1">
    <source>
        <dbReference type="SAM" id="MobiDB-lite"/>
    </source>
</evidence>
<organism evidence="2 3">
    <name type="scientific">Phytophthora cactorum</name>
    <dbReference type="NCBI Taxonomy" id="29920"/>
    <lineage>
        <taxon>Eukaryota</taxon>
        <taxon>Sar</taxon>
        <taxon>Stramenopiles</taxon>
        <taxon>Oomycota</taxon>
        <taxon>Peronosporomycetes</taxon>
        <taxon>Peronosporales</taxon>
        <taxon>Peronosporaceae</taxon>
        <taxon>Phytophthora</taxon>
    </lineage>
</organism>
<dbReference type="AlphaFoldDB" id="A0A8T1DSZ6"/>
<proteinExistence type="predicted"/>
<dbReference type="EMBL" id="RCMK01000225">
    <property type="protein sequence ID" value="KAG2942683.1"/>
    <property type="molecule type" value="Genomic_DNA"/>
</dbReference>
<evidence type="ECO:0000313" key="2">
    <source>
        <dbReference type="EMBL" id="KAG2942683.1"/>
    </source>
</evidence>
<feature type="region of interest" description="Disordered" evidence="1">
    <location>
        <begin position="1"/>
        <end position="29"/>
    </location>
</feature>
<evidence type="ECO:0000313" key="3">
    <source>
        <dbReference type="Proteomes" id="UP000736787"/>
    </source>
</evidence>